<evidence type="ECO:0000256" key="10">
    <source>
        <dbReference type="ARBA" id="ARBA00022989"/>
    </source>
</evidence>
<dbReference type="InterPro" id="IPR034001">
    <property type="entry name" value="ABCG_PDR_1"/>
</dbReference>
<evidence type="ECO:0000256" key="12">
    <source>
        <dbReference type="ARBA" id="ARBA00023180"/>
    </source>
</evidence>
<feature type="transmembrane region" description="Helical" evidence="14">
    <location>
        <begin position="1482"/>
        <end position="1501"/>
    </location>
</feature>
<feature type="domain" description="ABC transporter" evidence="15">
    <location>
        <begin position="189"/>
        <end position="439"/>
    </location>
</feature>
<dbReference type="InterPro" id="IPR003593">
    <property type="entry name" value="AAA+_ATPase"/>
</dbReference>
<keyword evidence="8" id="KW-0547">Nucleotide-binding</keyword>
<keyword evidence="6 14" id="KW-0812">Transmembrane</keyword>
<feature type="compositionally biased region" description="Basic and acidic residues" evidence="13">
    <location>
        <begin position="842"/>
        <end position="865"/>
    </location>
</feature>
<feature type="transmembrane region" description="Helical" evidence="14">
    <location>
        <begin position="692"/>
        <end position="713"/>
    </location>
</feature>
<dbReference type="PROSITE" id="PS50893">
    <property type="entry name" value="ABC_TRANSPORTER_2"/>
    <property type="match status" value="2"/>
</dbReference>
<feature type="transmembrane region" description="Helical" evidence="14">
    <location>
        <begin position="1217"/>
        <end position="1236"/>
    </location>
</feature>
<comment type="similarity">
    <text evidence="3">Belongs to the ABC transporter superfamily. ABCG family. PDR (TC 3.A.1.205) subfamily.</text>
</comment>
<evidence type="ECO:0000313" key="16">
    <source>
        <dbReference type="EMBL" id="TID15656.1"/>
    </source>
</evidence>
<evidence type="ECO:0000256" key="7">
    <source>
        <dbReference type="ARBA" id="ARBA00022737"/>
    </source>
</evidence>
<keyword evidence="10 14" id="KW-1133">Transmembrane helix</keyword>
<feature type="transmembrane region" description="Helical" evidence="14">
    <location>
        <begin position="626"/>
        <end position="649"/>
    </location>
</feature>
<feature type="region of interest" description="Disordered" evidence="13">
    <location>
        <begin position="446"/>
        <end position="467"/>
    </location>
</feature>
<comment type="subcellular location">
    <subcellularLocation>
        <location evidence="2">Cell membrane</location>
    </subcellularLocation>
    <subcellularLocation>
        <location evidence="1">Endomembrane system</location>
        <topology evidence="1">Multi-pass membrane protein</topology>
    </subcellularLocation>
</comment>
<dbReference type="Proteomes" id="UP000298493">
    <property type="component" value="Unassembled WGS sequence"/>
</dbReference>
<dbReference type="Gene3D" id="3.40.50.300">
    <property type="entry name" value="P-loop containing nucleotide triphosphate hydrolases"/>
    <property type="match status" value="2"/>
</dbReference>
<feature type="transmembrane region" description="Helical" evidence="14">
    <location>
        <begin position="794"/>
        <end position="814"/>
    </location>
</feature>
<dbReference type="InterPro" id="IPR029481">
    <property type="entry name" value="ABC_trans_N"/>
</dbReference>
<evidence type="ECO:0000259" key="15">
    <source>
        <dbReference type="PROSITE" id="PS50893"/>
    </source>
</evidence>
<dbReference type="GO" id="GO:0005524">
    <property type="term" value="F:ATP binding"/>
    <property type="evidence" value="ECO:0007669"/>
    <property type="project" value="UniProtKB-KW"/>
</dbReference>
<dbReference type="InterPro" id="IPR003439">
    <property type="entry name" value="ABC_transporter-like_ATP-bd"/>
</dbReference>
<dbReference type="InterPro" id="IPR013525">
    <property type="entry name" value="ABC2_TM"/>
</dbReference>
<feature type="compositionally biased region" description="Basic and acidic residues" evidence="13">
    <location>
        <begin position="31"/>
        <end position="48"/>
    </location>
</feature>
<dbReference type="STRING" id="86259.A0A4Z1NNG1"/>
<dbReference type="Pfam" id="PF00005">
    <property type="entry name" value="ABC_tran"/>
    <property type="match status" value="2"/>
</dbReference>
<dbReference type="GO" id="GO:0140359">
    <property type="term" value="F:ABC-type transporter activity"/>
    <property type="evidence" value="ECO:0007669"/>
    <property type="project" value="InterPro"/>
</dbReference>
<keyword evidence="11 14" id="KW-0472">Membrane</keyword>
<evidence type="ECO:0000256" key="9">
    <source>
        <dbReference type="ARBA" id="ARBA00022840"/>
    </source>
</evidence>
<accession>A0A4Z1NNG1</accession>
<evidence type="ECO:0000256" key="6">
    <source>
        <dbReference type="ARBA" id="ARBA00022692"/>
    </source>
</evidence>
<feature type="transmembrane region" description="Helical" evidence="14">
    <location>
        <begin position="584"/>
        <end position="605"/>
    </location>
</feature>
<dbReference type="GO" id="GO:0012505">
    <property type="term" value="C:endomembrane system"/>
    <property type="evidence" value="ECO:0007669"/>
    <property type="project" value="UniProtKB-SubCell"/>
</dbReference>
<feature type="domain" description="ABC transporter" evidence="15">
    <location>
        <begin position="878"/>
        <end position="1120"/>
    </location>
</feature>
<dbReference type="InterPro" id="IPR034003">
    <property type="entry name" value="ABCG_PDR_2"/>
</dbReference>
<proteinExistence type="inferred from homology"/>
<feature type="transmembrane region" description="Helical" evidence="14">
    <location>
        <begin position="1328"/>
        <end position="1352"/>
    </location>
</feature>
<sequence length="1552" mass="173477">MAYAGTHGDGIIRTASGRETYAPDGLGTPAKEYEEEKATSDEASRATSERYAPITGHIHRRNSSDTERGSDEDMAMATRSKSFAEHMDTDDKDELNRILTSLSQHKSRSRSSLQRKDTITGLNADDPILDPGNKDFDLYRYLRLFMRDLQADGRDTKKAGIVFKNLSVSGSGAALQLQSTVSDFVLAPFRVRELFRSKKTHKQIIDKFDGVLKSGELLIVLGRPGSGCSTFLKTLCGELTGLNVDKGSTIHYNGIPQKKMIKEFKGEVVYNQEVDKHFPHLTVGQTLEFATAVRTPSNRLRGESRAEFSKKIAKVVMAVFGLSHTYNTKVGNDFVRGVSGGERKRVSIAEMAVAGAPLAAWDNSTRGLDSATALKFVESTRISADLTGSAHAIAIYQASQAIYELFDKAVVLYSGRQIYYGPASKAKQFFEEQGWYCPKRQTTGDFLTSITNPSERKPRGGMEKQVPRTPEDFENYWKNSEMYRSLQKEIEDHETEFPMGGETLDKLQQQKENAQAAHTRRKSPYMISVPMQVKLCTKRAYQRTWNDLASTLTMFISQIIMALIFGSVFYGTPNATTGFFSKGAVLFFAVLLNALIAMSEINSLYDQRPIVEKHNSYAFYHPSTEAIAGIVSDIPVKFLLAVGFNVILYFLAGLRREPSQFFLYFLINYLIMFVMAAVFRTMAAITKTISQAMTLGGILVLALIIYTGFVIPVSYMKPWFGWIHYINPIYYAFEILIANEFHGREFTCSAIIPAYTPLQGDSWICSIVGAVPGRRTVSGDAFIMQQYQYSYSHVWRNFGILIGFLIGFMTIYFVGVEVNSSTGSAAEFLIFRRGYVPSYMQDDPKHAGNDEEKMAEGTTDAKDDGGDVNVIPPQKDIFTWKDVVYDIQIKGEERRLLDHVTGWVRPGTLTALMGVSGAGKTTLLDVLAQRTTMGVVTGDMLVNGKPLDASFQRKTGYVQQQDLHLETATVRESLRFSALLRQPKNVTQKEKYDYVDDVIKMLNMEDFAEAIVGSPGEGLNVEQRKLLTIGVELAAKPKLLLFLDEPTSGLDSQSAWSICAFLRKLADAGQAVLCTIHQPSAILFQEFDRLLFLAKGGKTVYFGPVGENSQTLIDYYESNGARKCGEEENPAEYMLEIVNKGSSGQGQDWHEVWKGSKERQDIDEEMKQIHKEKEGETIAGANEEGAQNEFAMPFTTQVKAVTVRVFQQYWRMPSYIFAKWALGIASGLFISFSFFLANTTQQGVQNVLFSAFMIATIFSSLVQQIMPLFVNQRSLYEVREKPSKSYSWKAFMIANILVEIPYNIFLGVLVFACYLYAITGVIPSARQVLVLLLMIQFFVYSGTFAVMCIAALPDAETAAAIVTLLFAMSLTFNGVMQSPTALPGFWIFMYRVSPFTYWISSLVSTMLHGRRIECSSHETSTFSPPAGQTCRQYLAGFLRTAPGTLQNPDATTNCRYCSLSTADQFLAGTNVKYDTRWRDFGIVWAYVIFNIFVAVLTYYVFRVKKWKKGTGKSKPAKKAGFFGKFLKKGANKGNDAKTEKGEEIANQHQRAI</sequence>
<dbReference type="EMBL" id="SNSC02000020">
    <property type="protein sequence ID" value="TID15656.1"/>
    <property type="molecule type" value="Genomic_DNA"/>
</dbReference>
<evidence type="ECO:0000256" key="14">
    <source>
        <dbReference type="SAM" id="Phobius"/>
    </source>
</evidence>
<keyword evidence="12" id="KW-0325">Glycoprotein</keyword>
<dbReference type="Pfam" id="PF01061">
    <property type="entry name" value="ABC2_membrane"/>
    <property type="match status" value="2"/>
</dbReference>
<dbReference type="PANTHER" id="PTHR19241">
    <property type="entry name" value="ATP-BINDING CASSETTE TRANSPORTER"/>
    <property type="match status" value="1"/>
</dbReference>
<feature type="transmembrane region" description="Helical" evidence="14">
    <location>
        <begin position="548"/>
        <end position="572"/>
    </location>
</feature>
<feature type="region of interest" description="Disordered" evidence="13">
    <location>
        <begin position="1"/>
        <end position="75"/>
    </location>
</feature>
<dbReference type="PROSITE" id="PS00211">
    <property type="entry name" value="ABC_TRANSPORTER_1"/>
    <property type="match status" value="1"/>
</dbReference>
<feature type="region of interest" description="Disordered" evidence="13">
    <location>
        <begin position="1527"/>
        <end position="1552"/>
    </location>
</feature>
<evidence type="ECO:0000256" key="1">
    <source>
        <dbReference type="ARBA" id="ARBA00004127"/>
    </source>
</evidence>
<dbReference type="InterPro" id="IPR017871">
    <property type="entry name" value="ABC_transporter-like_CS"/>
</dbReference>
<evidence type="ECO:0000256" key="2">
    <source>
        <dbReference type="ARBA" id="ARBA00004236"/>
    </source>
</evidence>
<gene>
    <name evidence="16" type="ORF">E6O75_ATG07984</name>
</gene>
<evidence type="ECO:0000256" key="5">
    <source>
        <dbReference type="ARBA" id="ARBA00022475"/>
    </source>
</evidence>
<feature type="region of interest" description="Disordered" evidence="13">
    <location>
        <begin position="842"/>
        <end position="866"/>
    </location>
</feature>
<feature type="transmembrane region" description="Helical" evidence="14">
    <location>
        <begin position="661"/>
        <end position="680"/>
    </location>
</feature>
<feature type="compositionally biased region" description="Basic and acidic residues" evidence="13">
    <location>
        <begin position="62"/>
        <end position="71"/>
    </location>
</feature>
<evidence type="ECO:0000256" key="4">
    <source>
        <dbReference type="ARBA" id="ARBA00022448"/>
    </source>
</evidence>
<organism evidence="16 17">
    <name type="scientific">Venturia nashicola</name>
    <dbReference type="NCBI Taxonomy" id="86259"/>
    <lineage>
        <taxon>Eukaryota</taxon>
        <taxon>Fungi</taxon>
        <taxon>Dikarya</taxon>
        <taxon>Ascomycota</taxon>
        <taxon>Pezizomycotina</taxon>
        <taxon>Dothideomycetes</taxon>
        <taxon>Pleosporomycetidae</taxon>
        <taxon>Venturiales</taxon>
        <taxon>Venturiaceae</taxon>
        <taxon>Venturia</taxon>
    </lineage>
</organism>
<dbReference type="InterPro" id="IPR010929">
    <property type="entry name" value="PDR_CDR_ABC"/>
</dbReference>
<feature type="transmembrane region" description="Helical" evidence="14">
    <location>
        <begin position="1290"/>
        <end position="1316"/>
    </location>
</feature>
<keyword evidence="5" id="KW-1003">Cell membrane</keyword>
<dbReference type="CDD" id="cd03233">
    <property type="entry name" value="ABCG_PDR_domain1"/>
    <property type="match status" value="1"/>
</dbReference>
<dbReference type="Pfam" id="PF14510">
    <property type="entry name" value="ABC_trans_N"/>
    <property type="match status" value="1"/>
</dbReference>
<keyword evidence="4" id="KW-0813">Transport</keyword>
<dbReference type="SUPFAM" id="SSF52540">
    <property type="entry name" value="P-loop containing nucleoside triphosphate hydrolases"/>
    <property type="match status" value="2"/>
</dbReference>
<dbReference type="CDD" id="cd03232">
    <property type="entry name" value="ABCG_PDR_domain2"/>
    <property type="match status" value="1"/>
</dbReference>
<name>A0A4Z1NNG1_9PEZI</name>
<keyword evidence="17" id="KW-1185">Reference proteome</keyword>
<dbReference type="InterPro" id="IPR027417">
    <property type="entry name" value="P-loop_NTPase"/>
</dbReference>
<evidence type="ECO:0000256" key="11">
    <source>
        <dbReference type="ARBA" id="ARBA00023136"/>
    </source>
</evidence>
<evidence type="ECO:0000313" key="17">
    <source>
        <dbReference type="Proteomes" id="UP000298493"/>
    </source>
</evidence>
<protein>
    <submittedName>
        <fullName evidence="16">ABC-2 type transporter</fullName>
    </submittedName>
</protein>
<dbReference type="SMART" id="SM00382">
    <property type="entry name" value="AAA"/>
    <property type="match status" value="2"/>
</dbReference>
<feature type="compositionally biased region" description="Basic and acidic residues" evidence="13">
    <location>
        <begin position="454"/>
        <end position="467"/>
    </location>
</feature>
<evidence type="ECO:0000256" key="13">
    <source>
        <dbReference type="SAM" id="MobiDB-lite"/>
    </source>
</evidence>
<feature type="compositionally biased region" description="Basic and acidic residues" evidence="13">
    <location>
        <begin position="1534"/>
        <end position="1545"/>
    </location>
</feature>
<dbReference type="GO" id="GO:0005886">
    <property type="term" value="C:plasma membrane"/>
    <property type="evidence" value="ECO:0007669"/>
    <property type="project" value="UniProtKB-SubCell"/>
</dbReference>
<dbReference type="Pfam" id="PF06422">
    <property type="entry name" value="PDR_CDR"/>
    <property type="match status" value="1"/>
</dbReference>
<dbReference type="FunFam" id="3.40.50.300:FF:000054">
    <property type="entry name" value="ABC multidrug transporter atrF"/>
    <property type="match status" value="1"/>
</dbReference>
<keyword evidence="7" id="KW-0677">Repeat</keyword>
<dbReference type="GO" id="GO:0016887">
    <property type="term" value="F:ATP hydrolysis activity"/>
    <property type="evidence" value="ECO:0007669"/>
    <property type="project" value="InterPro"/>
</dbReference>
<feature type="region of interest" description="Disordered" evidence="13">
    <location>
        <begin position="102"/>
        <end position="126"/>
    </location>
</feature>
<feature type="transmembrane region" description="Helical" evidence="14">
    <location>
        <begin position="1248"/>
        <end position="1270"/>
    </location>
</feature>
<dbReference type="FunFam" id="3.40.50.300:FF:001601">
    <property type="entry name" value="ABC multidrug transporter"/>
    <property type="match status" value="1"/>
</dbReference>
<evidence type="ECO:0000256" key="3">
    <source>
        <dbReference type="ARBA" id="ARBA00006012"/>
    </source>
</evidence>
<evidence type="ECO:0000256" key="8">
    <source>
        <dbReference type="ARBA" id="ARBA00022741"/>
    </source>
</evidence>
<reference evidence="16 17" key="1">
    <citation type="submission" date="2019-04" db="EMBL/GenBank/DDBJ databases">
        <title>High contiguity whole genome sequence and gene annotation resource for two Venturia nashicola isolates.</title>
        <authorList>
            <person name="Prokchorchik M."/>
            <person name="Won K."/>
            <person name="Lee Y."/>
            <person name="Choi E.D."/>
            <person name="Segonzac C."/>
            <person name="Sohn K.H."/>
        </authorList>
    </citation>
    <scope>NUCLEOTIDE SEQUENCE [LARGE SCALE GENOMIC DNA]</scope>
    <source>
        <strain evidence="16 17">PRI2</strain>
    </source>
</reference>
<comment type="caution">
    <text evidence="16">The sequence shown here is derived from an EMBL/GenBank/DDBJ whole genome shotgun (WGS) entry which is preliminary data.</text>
</comment>
<keyword evidence="9" id="KW-0067">ATP-binding</keyword>